<dbReference type="SUPFAM" id="SSF53649">
    <property type="entry name" value="Alkaline phosphatase-like"/>
    <property type="match status" value="1"/>
</dbReference>
<gene>
    <name evidence="3" type="ORF">ATY89_00825</name>
    <name evidence="4" type="ORF">ATZ20_03865</name>
</gene>
<dbReference type="OrthoDB" id="42569at2157"/>
<dbReference type="PANTHER" id="PTHR31956">
    <property type="entry name" value="NON-SPECIFIC PHOSPHOLIPASE C4-RELATED"/>
    <property type="match status" value="1"/>
</dbReference>
<keyword evidence="2" id="KW-0812">Transmembrane</keyword>
<dbReference type="GO" id="GO:0042578">
    <property type="term" value="F:phosphoric ester hydrolase activity"/>
    <property type="evidence" value="ECO:0007669"/>
    <property type="project" value="UniProtKB-ARBA"/>
</dbReference>
<proteinExistence type="predicted"/>
<dbReference type="PANTHER" id="PTHR31956:SF1">
    <property type="entry name" value="NON-SPECIFIC PHOSPHOLIPASE C1"/>
    <property type="match status" value="1"/>
</dbReference>
<dbReference type="InterPro" id="IPR017850">
    <property type="entry name" value="Alkaline_phosphatase_core_sf"/>
</dbReference>
<dbReference type="AlphaFoldDB" id="A0A0U3H1N2"/>
<dbReference type="RefSeq" id="WP_011277985.1">
    <property type="nucleotide sequence ID" value="NZ_BHWZ01000002.1"/>
</dbReference>
<evidence type="ECO:0000313" key="3">
    <source>
        <dbReference type="EMBL" id="ALU28651.1"/>
    </source>
</evidence>
<dbReference type="EMBL" id="CP013694">
    <property type="protein sequence ID" value="ALU28651.1"/>
    <property type="molecule type" value="Genomic_DNA"/>
</dbReference>
<protein>
    <submittedName>
        <fullName evidence="4">Acid phosphatase</fullName>
    </submittedName>
</protein>
<dbReference type="STRING" id="1435377.SUSAZ_05280"/>
<dbReference type="Proteomes" id="UP000065473">
    <property type="component" value="Chromosome"/>
</dbReference>
<accession>A0A0U3H1N2</accession>
<dbReference type="PaxDb" id="1435377-SUSAZ_05280"/>
<dbReference type="CDD" id="cd16013">
    <property type="entry name" value="AcpA"/>
    <property type="match status" value="1"/>
</dbReference>
<keyword evidence="2" id="KW-0472">Membrane</keyword>
<evidence type="ECO:0000313" key="5">
    <source>
        <dbReference type="Proteomes" id="UP000060043"/>
    </source>
</evidence>
<dbReference type="EMBL" id="CP013695">
    <property type="protein sequence ID" value="ALU31366.1"/>
    <property type="molecule type" value="Genomic_DNA"/>
</dbReference>
<reference evidence="5 6" key="1">
    <citation type="submission" date="2015-12" db="EMBL/GenBank/DDBJ databases">
        <title>A stable core within a dynamic pangenome in Sulfolobus acidocaldarius.</title>
        <authorList>
            <person name="Anderson R."/>
            <person name="Kouris A."/>
            <person name="Seward C."/>
            <person name="Campbell K."/>
            <person name="Whitaker R."/>
        </authorList>
    </citation>
    <scope>NUCLEOTIDE SEQUENCE [LARGE SCALE GENOMIC DNA]</scope>
    <source>
        <strain evidence="3 6">GG12-C01-09</strain>
        <strain evidence="4 5">NG05B_CO5_07</strain>
    </source>
</reference>
<name>A0A0U3H1N2_9CREN</name>
<dbReference type="Pfam" id="PF04185">
    <property type="entry name" value="Phosphoesterase"/>
    <property type="match status" value="1"/>
</dbReference>
<keyword evidence="2" id="KW-1133">Transmembrane helix</keyword>
<feature type="transmembrane region" description="Helical" evidence="2">
    <location>
        <begin position="432"/>
        <end position="453"/>
    </location>
</feature>
<dbReference type="Gene3D" id="3.40.720.10">
    <property type="entry name" value="Alkaline Phosphatase, subunit A"/>
    <property type="match status" value="2"/>
</dbReference>
<sequence length="518" mass="59565">MKRILLITLFLTLFITNTSFISFSYNTQTPIKHIIIIIQENHSFDNLFGTYPFGYPPIVNNITLSVMFPQGLYTNYTELKQGTLDYISVPNVPWLSIFGYSHPYYANSYSTEDPNEGWINYHGDYWFDTFNGFVFYSGPQSMAYFSYEQLAPLWDYAEEYVLADNYFSPVMGLTAPNRIAYLTGSPPPFFTDEPGQVVPIQQSIFYQLSEYNLTWKYYVYGYEGGVPYPLNIFIGSDNYTSHYANISQFYEDLKSGNLPSVSWVMFLGGSTDQYDMHPPENLTSGEKLLVDVINAVMESKEWNSSAIFITFDEGGGYFDQVVPPSINYYGLGQRIPLLIISPYAKEGYVNNYTMSGYTILGFIDYNFNLPYITTLAEQGVQGLLQSFNFNSPPRSPIILEPYNWTYPIPLQYPVHYGYIATVPKYDGYAEVYYMPILNFLLPLNIIAFAVLILSIKFKRVLLKPSLIIFLILLGISGYVYTASPIYQFVSEYYLASSFIGFVISSILFIKMYKRYLRR</sequence>
<keyword evidence="1" id="KW-0378">Hydrolase</keyword>
<evidence type="ECO:0000313" key="4">
    <source>
        <dbReference type="EMBL" id="ALU31366.1"/>
    </source>
</evidence>
<evidence type="ECO:0000256" key="1">
    <source>
        <dbReference type="ARBA" id="ARBA00022801"/>
    </source>
</evidence>
<dbReference type="OMA" id="AYNVVPF"/>
<dbReference type="InterPro" id="IPR007312">
    <property type="entry name" value="Phosphoesterase"/>
</dbReference>
<evidence type="ECO:0000256" key="2">
    <source>
        <dbReference type="SAM" id="Phobius"/>
    </source>
</evidence>
<evidence type="ECO:0000313" key="6">
    <source>
        <dbReference type="Proteomes" id="UP000065473"/>
    </source>
</evidence>
<dbReference type="Proteomes" id="UP000060043">
    <property type="component" value="Chromosome"/>
</dbReference>
<feature type="transmembrane region" description="Helical" evidence="2">
    <location>
        <begin position="492"/>
        <end position="512"/>
    </location>
</feature>
<organism evidence="4 5">
    <name type="scientific">Sulfolobus acidocaldarius</name>
    <dbReference type="NCBI Taxonomy" id="2285"/>
    <lineage>
        <taxon>Archaea</taxon>
        <taxon>Thermoproteota</taxon>
        <taxon>Thermoprotei</taxon>
        <taxon>Sulfolobales</taxon>
        <taxon>Sulfolobaceae</taxon>
        <taxon>Sulfolobus</taxon>
    </lineage>
</organism>
<feature type="transmembrane region" description="Helical" evidence="2">
    <location>
        <begin position="460"/>
        <end position="480"/>
    </location>
</feature>
<dbReference type="GeneID" id="14551637"/>